<evidence type="ECO:0000259" key="2">
    <source>
        <dbReference type="Pfam" id="PF01370"/>
    </source>
</evidence>
<proteinExistence type="predicted"/>
<dbReference type="Proteomes" id="UP000030355">
    <property type="component" value="Unassembled WGS sequence"/>
</dbReference>
<dbReference type="Gene3D" id="3.40.50.720">
    <property type="entry name" value="NAD(P)-binding Rossmann-like Domain"/>
    <property type="match status" value="1"/>
</dbReference>
<name>A0A0A2A847_PROMR</name>
<dbReference type="PANTHER" id="PTHR43574">
    <property type="entry name" value="EPIMERASE-RELATED"/>
    <property type="match status" value="1"/>
</dbReference>
<dbReference type="EMBL" id="JNAL01000007">
    <property type="protein sequence ID" value="KGF96684.1"/>
    <property type="molecule type" value="Genomic_DNA"/>
</dbReference>
<feature type="domain" description="NAD-dependent epimerase/dehydratase" evidence="2">
    <location>
        <begin position="4"/>
        <end position="240"/>
    </location>
</feature>
<comment type="caution">
    <text evidence="3">The sequence shown here is derived from an EMBL/GenBank/DDBJ whole genome shotgun (WGS) entry which is preliminary data.</text>
</comment>
<dbReference type="AlphaFoldDB" id="A0A0A2A847"/>
<evidence type="ECO:0000313" key="3">
    <source>
        <dbReference type="EMBL" id="KGF96684.1"/>
    </source>
</evidence>
<dbReference type="InterPro" id="IPR036291">
    <property type="entry name" value="NAD(P)-bd_dom_sf"/>
</dbReference>
<evidence type="ECO:0000256" key="1">
    <source>
        <dbReference type="ARBA" id="ARBA00023027"/>
    </source>
</evidence>
<dbReference type="STRING" id="93057.EU95_0569"/>
<keyword evidence="1" id="KW-0520">NAD</keyword>
<keyword evidence="3" id="KW-0456">Lyase</keyword>
<dbReference type="OrthoDB" id="9771073at2"/>
<dbReference type="InterPro" id="IPR001509">
    <property type="entry name" value="Epimerase_deHydtase"/>
</dbReference>
<organism evidence="3 4">
    <name type="scientific">Prochlorococcus marinus str. MIT 9201</name>
    <dbReference type="NCBI Taxonomy" id="93057"/>
    <lineage>
        <taxon>Bacteria</taxon>
        <taxon>Bacillati</taxon>
        <taxon>Cyanobacteriota</taxon>
        <taxon>Cyanophyceae</taxon>
        <taxon>Synechococcales</taxon>
        <taxon>Prochlorococcaceae</taxon>
        <taxon>Prochlorococcus</taxon>
    </lineage>
</organism>
<protein>
    <submittedName>
        <fullName evidence="3">dTDP-glucose 4,6-dehydratase</fullName>
        <ecNumber evidence="3">4.2.1.46</ecNumber>
    </submittedName>
</protein>
<reference evidence="4" key="1">
    <citation type="journal article" date="2014" name="Sci. Data">
        <title>Genomes of diverse isolates of the marine cyanobacterium Prochlorococcus.</title>
        <authorList>
            <person name="Biller S."/>
            <person name="Berube P."/>
            <person name="Thompson J."/>
            <person name="Kelly L."/>
            <person name="Roggensack S."/>
            <person name="Awad L."/>
            <person name="Roache-Johnson K."/>
            <person name="Ding H."/>
            <person name="Giovannoni S.J."/>
            <person name="Moore L.R."/>
            <person name="Chisholm S.W."/>
        </authorList>
    </citation>
    <scope>NUCLEOTIDE SEQUENCE [LARGE SCALE GENOMIC DNA]</scope>
    <source>
        <strain evidence="4">MIT 9201</strain>
    </source>
</reference>
<dbReference type="PRINTS" id="PR01713">
    <property type="entry name" value="NUCEPIMERASE"/>
</dbReference>
<dbReference type="GO" id="GO:0008460">
    <property type="term" value="F:dTDP-glucose 4,6-dehydratase activity"/>
    <property type="evidence" value="ECO:0007669"/>
    <property type="project" value="UniProtKB-EC"/>
</dbReference>
<dbReference type="eggNOG" id="COG0451">
    <property type="taxonomic scope" value="Bacteria"/>
</dbReference>
<accession>A0A0A2A847</accession>
<sequence>MTYLITGAAGFVGFHLCKRLLSEGKKVIGIDNLNDYYDVKLKKNRIKFLEELSSDIENWNFFEVDLIDKLKLEKIFNNYKPSIIINLAAQAGVRYSIDNPEIYLNSNIIGFGNILECCRKYSIENFLFASSSSVYGANTLVPFNEDHNVDHPVSLYAASKKSNEIIAHSYSHLFKIPITGLRLFTVYGPWGRPDMAPMIFAKSIFEKVAINIFNYGKMKRDFTYIDDVIEGIIRCSNKPATPDYEFDRSKPNPSTSLAPFRIFNLGNSEPIQIMKFIEVLEDIIGIKAIKNFSEMQPGDVETTYADCSKVNDWIDFIPQTSLIKGIEIFIDWYKDYYFEKKNI</sequence>
<dbReference type="RefSeq" id="WP_032521738.1">
    <property type="nucleotide sequence ID" value="NZ_CP138977.1"/>
</dbReference>
<dbReference type="Pfam" id="PF01370">
    <property type="entry name" value="Epimerase"/>
    <property type="match status" value="1"/>
</dbReference>
<dbReference type="EC" id="4.2.1.46" evidence="3"/>
<gene>
    <name evidence="3" type="ORF">EU95_0569</name>
</gene>
<dbReference type="SUPFAM" id="SSF51735">
    <property type="entry name" value="NAD(P)-binding Rossmann-fold domains"/>
    <property type="match status" value="1"/>
</dbReference>
<evidence type="ECO:0000313" key="4">
    <source>
        <dbReference type="Proteomes" id="UP000030355"/>
    </source>
</evidence>